<accession>A0ABR1SHX1</accession>
<dbReference type="Proteomes" id="UP001396898">
    <property type="component" value="Unassembled WGS sequence"/>
</dbReference>
<evidence type="ECO:0000313" key="5">
    <source>
        <dbReference type="Proteomes" id="UP001396898"/>
    </source>
</evidence>
<proteinExistence type="predicted"/>
<dbReference type="InterPro" id="IPR016039">
    <property type="entry name" value="Thiolase-like"/>
</dbReference>
<feature type="domain" description="Ketosynthase family 3 (KS3)" evidence="3">
    <location>
        <begin position="1"/>
        <end position="153"/>
    </location>
</feature>
<dbReference type="InterPro" id="IPR000794">
    <property type="entry name" value="Beta-ketoacyl_synthase"/>
</dbReference>
<gene>
    <name evidence="4" type="ORF">PG991_003310</name>
</gene>
<dbReference type="SUPFAM" id="SSF53901">
    <property type="entry name" value="Thiolase-like"/>
    <property type="match status" value="1"/>
</dbReference>
<sequence>MWNGDHLRQQLDPTMAPMRAALAVWGLGVDDVGVASFHGTSTKANDLNESAVVHRQMAHLGRSAGNPLLVVCQKALTGHPKGAAGAWMLNGCLQVLESGVVPGNRNADDVDAALRAFPHLLYPSEAVEVGVVKAFMLTSFGFGQKGGIVIGVTARALYGALPAAQYEAYRVKVERRRRRADRASQLGMMTNSVFKAKDQSAWTQAGRSEEEFFLDPTARV</sequence>
<dbReference type="PROSITE" id="PS52004">
    <property type="entry name" value="KS3_2"/>
    <property type="match status" value="1"/>
</dbReference>
<name>A0ABR1SHX1_9PEZI</name>
<dbReference type="EMBL" id="JAQQWI010000006">
    <property type="protein sequence ID" value="KAK8033912.1"/>
    <property type="molecule type" value="Genomic_DNA"/>
</dbReference>
<dbReference type="EC" id="2.3.1.41" evidence="1"/>
<dbReference type="InterPro" id="IPR014031">
    <property type="entry name" value="Ketoacyl_synth_C"/>
</dbReference>
<keyword evidence="5" id="KW-1185">Reference proteome</keyword>
<reference evidence="4 5" key="1">
    <citation type="submission" date="2023-01" db="EMBL/GenBank/DDBJ databases">
        <title>Analysis of 21 Apiospora genomes using comparative genomics revels a genus with tremendous synthesis potential of carbohydrate active enzymes and secondary metabolites.</title>
        <authorList>
            <person name="Sorensen T."/>
        </authorList>
    </citation>
    <scope>NUCLEOTIDE SEQUENCE [LARGE SCALE GENOMIC DNA]</scope>
    <source>
        <strain evidence="4 5">CBS 20057</strain>
    </source>
</reference>
<protein>
    <recommendedName>
        <fullName evidence="1">beta-ketoacyl-[acyl-carrier-protein] synthase I</fullName>
        <ecNumber evidence="1">2.3.1.41</ecNumber>
    </recommendedName>
</protein>
<evidence type="ECO:0000259" key="3">
    <source>
        <dbReference type="PROSITE" id="PS52004"/>
    </source>
</evidence>
<dbReference type="PANTHER" id="PTHR11712:SF336">
    <property type="entry name" value="3-OXOACYL-[ACYL-CARRIER-PROTEIN] SYNTHASE, MITOCHONDRIAL"/>
    <property type="match status" value="1"/>
</dbReference>
<dbReference type="PANTHER" id="PTHR11712">
    <property type="entry name" value="POLYKETIDE SYNTHASE-RELATED"/>
    <property type="match status" value="1"/>
</dbReference>
<organism evidence="4 5">
    <name type="scientific">Apiospora marii</name>
    <dbReference type="NCBI Taxonomy" id="335849"/>
    <lineage>
        <taxon>Eukaryota</taxon>
        <taxon>Fungi</taxon>
        <taxon>Dikarya</taxon>
        <taxon>Ascomycota</taxon>
        <taxon>Pezizomycotina</taxon>
        <taxon>Sordariomycetes</taxon>
        <taxon>Xylariomycetidae</taxon>
        <taxon>Amphisphaeriales</taxon>
        <taxon>Apiosporaceae</taxon>
        <taxon>Apiospora</taxon>
    </lineage>
</organism>
<keyword evidence="2" id="KW-0808">Transferase</keyword>
<dbReference type="InterPro" id="IPR020841">
    <property type="entry name" value="PKS_Beta-ketoAc_synthase_dom"/>
</dbReference>
<evidence type="ECO:0000313" key="4">
    <source>
        <dbReference type="EMBL" id="KAK8033912.1"/>
    </source>
</evidence>
<dbReference type="Pfam" id="PF02801">
    <property type="entry name" value="Ketoacyl-synt_C"/>
    <property type="match status" value="1"/>
</dbReference>
<comment type="caution">
    <text evidence="4">The sequence shown here is derived from an EMBL/GenBank/DDBJ whole genome shotgun (WGS) entry which is preliminary data.</text>
</comment>
<evidence type="ECO:0000256" key="1">
    <source>
        <dbReference type="ARBA" id="ARBA00013191"/>
    </source>
</evidence>
<dbReference type="Gene3D" id="3.40.47.10">
    <property type="match status" value="1"/>
</dbReference>
<evidence type="ECO:0000256" key="2">
    <source>
        <dbReference type="ARBA" id="ARBA00022679"/>
    </source>
</evidence>